<comment type="caution">
    <text evidence="2">The sequence shown here is derived from an EMBL/GenBank/DDBJ whole genome shotgun (WGS) entry which is preliminary data.</text>
</comment>
<gene>
    <name evidence="2" type="ORF">V3C41_05820</name>
</gene>
<dbReference type="Proteomes" id="UP001448614">
    <property type="component" value="Unassembled WGS sequence"/>
</dbReference>
<proteinExistence type="predicted"/>
<dbReference type="EMBL" id="JBBMFV010000004">
    <property type="protein sequence ID" value="MEO3940583.1"/>
    <property type="molecule type" value="Genomic_DNA"/>
</dbReference>
<dbReference type="RefSeq" id="WP_347782066.1">
    <property type="nucleotide sequence ID" value="NZ_JBBMFV010000004.1"/>
</dbReference>
<keyword evidence="1" id="KW-0812">Transmembrane</keyword>
<accession>A0ABV0GPV4</accession>
<keyword evidence="1" id="KW-0472">Membrane</keyword>
<feature type="transmembrane region" description="Helical" evidence="1">
    <location>
        <begin position="84"/>
        <end position="107"/>
    </location>
</feature>
<keyword evidence="1" id="KW-1133">Transmembrane helix</keyword>
<organism evidence="2 3">
    <name type="scientific">Paenarthrobacter nicotinovorans</name>
    <name type="common">Arthrobacter nicotinovorans</name>
    <dbReference type="NCBI Taxonomy" id="29320"/>
    <lineage>
        <taxon>Bacteria</taxon>
        <taxon>Bacillati</taxon>
        <taxon>Actinomycetota</taxon>
        <taxon>Actinomycetes</taxon>
        <taxon>Micrococcales</taxon>
        <taxon>Micrococcaceae</taxon>
        <taxon>Paenarthrobacter</taxon>
    </lineage>
</organism>
<keyword evidence="3" id="KW-1185">Reference proteome</keyword>
<name>A0ABV0GPV4_PAENI</name>
<feature type="transmembrane region" description="Helical" evidence="1">
    <location>
        <begin position="21"/>
        <end position="42"/>
    </location>
</feature>
<evidence type="ECO:0000313" key="3">
    <source>
        <dbReference type="Proteomes" id="UP001448614"/>
    </source>
</evidence>
<evidence type="ECO:0000256" key="1">
    <source>
        <dbReference type="SAM" id="Phobius"/>
    </source>
</evidence>
<feature type="transmembrane region" description="Helical" evidence="1">
    <location>
        <begin position="113"/>
        <end position="136"/>
    </location>
</feature>
<feature type="transmembrane region" description="Helical" evidence="1">
    <location>
        <begin position="54"/>
        <end position="77"/>
    </location>
</feature>
<evidence type="ECO:0000313" key="2">
    <source>
        <dbReference type="EMBL" id="MEO3940583.1"/>
    </source>
</evidence>
<sequence length="238" mass="25153">MSTVDPIAARKLRANKRPGPVGIVLALGFQFIGGLAAGYGWPHLAVLEDAEPPVLALTAIIVSIPILVLSSIAWTALAIRSSNLGLALGGTLAWLGATLGVGTAAAQLDYPPLLTWAGGGCLLIFLLLGCLGIIGARARRNAARREADVMRTGTMTPARVTDKGYVSFSDSAKILTTVTFTFHDAGGVQRWVQRALLITAAEPVVDGQETMLWYDPTDPGNDKKIVVQLAKDMPLRRS</sequence>
<protein>
    <submittedName>
        <fullName evidence="2">DUF3592 domain-containing protein</fullName>
    </submittedName>
</protein>
<reference evidence="2 3" key="1">
    <citation type="journal article" date="2024" name="Appl. Microbiol. Biotechnol.">
        <title>Biosynthetic gene clusters with biotechnological applications in novel Antarctic isolates from Actinomycetota.</title>
        <authorList>
            <person name="Bruna P."/>
            <person name="Nunez-Montero K."/>
            <person name="Contreras M.J."/>
            <person name="Leal K."/>
            <person name="Garcia M."/>
            <person name="Abanto M."/>
            <person name="Barrientos L."/>
        </authorList>
    </citation>
    <scope>NUCLEOTIDE SEQUENCE [LARGE SCALE GENOMIC DNA]</scope>
    <source>
        <strain evidence="2 3">Se16.17</strain>
    </source>
</reference>